<dbReference type="Proteomes" id="UP000245119">
    <property type="component" value="Linkage Group LG5"/>
</dbReference>
<evidence type="ECO:0000256" key="5">
    <source>
        <dbReference type="SAM" id="MobiDB-lite"/>
    </source>
</evidence>
<dbReference type="GO" id="GO:0000981">
    <property type="term" value="F:DNA-binding transcription factor activity, RNA polymerase II-specific"/>
    <property type="evidence" value="ECO:0007669"/>
    <property type="project" value="TreeGrafter"/>
</dbReference>
<accession>A0A2T7P9L4</accession>
<dbReference type="PANTHER" id="PTHR23349">
    <property type="entry name" value="BASIC HELIX-LOOP-HELIX TRANSCRIPTION FACTOR, TWIST"/>
    <property type="match status" value="1"/>
</dbReference>
<keyword evidence="1" id="KW-0805">Transcription regulation</keyword>
<keyword evidence="8" id="KW-1185">Reference proteome</keyword>
<keyword evidence="4" id="KW-0539">Nucleus</keyword>
<keyword evidence="2" id="KW-0238">DNA-binding</keyword>
<evidence type="ECO:0000259" key="6">
    <source>
        <dbReference type="PROSITE" id="PS50888"/>
    </source>
</evidence>
<evidence type="ECO:0000256" key="3">
    <source>
        <dbReference type="ARBA" id="ARBA00023163"/>
    </source>
</evidence>
<feature type="region of interest" description="Disordered" evidence="5">
    <location>
        <begin position="216"/>
        <end position="273"/>
    </location>
</feature>
<feature type="region of interest" description="Disordered" evidence="5">
    <location>
        <begin position="93"/>
        <end position="112"/>
    </location>
</feature>
<dbReference type="GO" id="GO:0032502">
    <property type="term" value="P:developmental process"/>
    <property type="evidence" value="ECO:0007669"/>
    <property type="project" value="TreeGrafter"/>
</dbReference>
<dbReference type="SMART" id="SM00353">
    <property type="entry name" value="HLH"/>
    <property type="match status" value="1"/>
</dbReference>
<comment type="caution">
    <text evidence="7">The sequence shown here is derived from an EMBL/GenBank/DDBJ whole genome shotgun (WGS) entry which is preliminary data.</text>
</comment>
<protein>
    <recommendedName>
        <fullName evidence="6">BHLH domain-containing protein</fullName>
    </recommendedName>
</protein>
<name>A0A2T7P9L4_POMCA</name>
<dbReference type="GO" id="GO:0000977">
    <property type="term" value="F:RNA polymerase II transcription regulatory region sequence-specific DNA binding"/>
    <property type="evidence" value="ECO:0007669"/>
    <property type="project" value="TreeGrafter"/>
</dbReference>
<feature type="compositionally biased region" description="Acidic residues" evidence="5">
    <location>
        <begin position="248"/>
        <end position="258"/>
    </location>
</feature>
<organism evidence="7 8">
    <name type="scientific">Pomacea canaliculata</name>
    <name type="common">Golden apple snail</name>
    <dbReference type="NCBI Taxonomy" id="400727"/>
    <lineage>
        <taxon>Eukaryota</taxon>
        <taxon>Metazoa</taxon>
        <taxon>Spiralia</taxon>
        <taxon>Lophotrochozoa</taxon>
        <taxon>Mollusca</taxon>
        <taxon>Gastropoda</taxon>
        <taxon>Caenogastropoda</taxon>
        <taxon>Architaenioglossa</taxon>
        <taxon>Ampullarioidea</taxon>
        <taxon>Ampullariidae</taxon>
        <taxon>Pomacea</taxon>
    </lineage>
</organism>
<dbReference type="InterPro" id="IPR011598">
    <property type="entry name" value="bHLH_dom"/>
</dbReference>
<dbReference type="FunFam" id="4.10.280.10:FF:000035">
    <property type="entry name" value="Pancreas-specific transcription factor 1a"/>
    <property type="match status" value="1"/>
</dbReference>
<evidence type="ECO:0000256" key="4">
    <source>
        <dbReference type="ARBA" id="ARBA00023242"/>
    </source>
</evidence>
<dbReference type="CDD" id="cd11415">
    <property type="entry name" value="bHLH_TS_FERD3L_NATO3"/>
    <property type="match status" value="1"/>
</dbReference>
<dbReference type="InterPro" id="IPR036638">
    <property type="entry name" value="HLH_DNA-bd_sf"/>
</dbReference>
<keyword evidence="3" id="KW-0804">Transcription</keyword>
<evidence type="ECO:0000313" key="8">
    <source>
        <dbReference type="Proteomes" id="UP000245119"/>
    </source>
</evidence>
<dbReference type="PROSITE" id="PS50888">
    <property type="entry name" value="BHLH"/>
    <property type="match status" value="1"/>
</dbReference>
<feature type="compositionally biased region" description="Basic and acidic residues" evidence="5">
    <location>
        <begin position="216"/>
        <end position="231"/>
    </location>
</feature>
<dbReference type="InterPro" id="IPR050283">
    <property type="entry name" value="E-box_TF_Regulators"/>
</dbReference>
<dbReference type="EMBL" id="PZQS01000005">
    <property type="protein sequence ID" value="PVD30101.1"/>
    <property type="molecule type" value="Genomic_DNA"/>
</dbReference>
<gene>
    <name evidence="7" type="ORF">C0Q70_09362</name>
</gene>
<dbReference type="Pfam" id="PF00010">
    <property type="entry name" value="HLH"/>
    <property type="match status" value="1"/>
</dbReference>
<sequence>MWQVGPSSGGARVYGERGALYAPLQPSCVWLDAPNAYHQQQYHPQLPGQLQQQQHPHHGHYEGLGGPVFASGGRSCDDVDHVDRPYVVESLDRSSRLESKSRKRRAPTVAQRRAANIRERRRMFSLNEAFDLLRRRIPTFAYEKRLSRIETLRLAISYIGFMSDIVNGVDPSKVRFSACRPASNRTGSLGRVRADGPQLDDDVHVVGLFREPDDVLDREHRGDADEELLKENEEEEDDEDNKNRAEDSSEEEEDEEDSMAGAADARCTESSEI</sequence>
<dbReference type="STRING" id="400727.A0A2T7P9L4"/>
<evidence type="ECO:0000313" key="7">
    <source>
        <dbReference type="EMBL" id="PVD30101.1"/>
    </source>
</evidence>
<reference evidence="7 8" key="1">
    <citation type="submission" date="2018-04" db="EMBL/GenBank/DDBJ databases">
        <title>The genome of golden apple snail Pomacea canaliculata provides insight into stress tolerance and invasive adaptation.</title>
        <authorList>
            <person name="Liu C."/>
            <person name="Liu B."/>
            <person name="Ren Y."/>
            <person name="Zhang Y."/>
            <person name="Wang H."/>
            <person name="Li S."/>
            <person name="Jiang F."/>
            <person name="Yin L."/>
            <person name="Zhang G."/>
            <person name="Qian W."/>
            <person name="Fan W."/>
        </authorList>
    </citation>
    <scope>NUCLEOTIDE SEQUENCE [LARGE SCALE GENOMIC DNA]</scope>
    <source>
        <strain evidence="7">SZHN2017</strain>
        <tissue evidence="7">Muscle</tissue>
    </source>
</reference>
<dbReference type="GO" id="GO:0046983">
    <property type="term" value="F:protein dimerization activity"/>
    <property type="evidence" value="ECO:0007669"/>
    <property type="project" value="InterPro"/>
</dbReference>
<feature type="domain" description="BHLH" evidence="6">
    <location>
        <begin position="110"/>
        <end position="162"/>
    </location>
</feature>
<dbReference type="Gene3D" id="4.10.280.10">
    <property type="entry name" value="Helix-loop-helix DNA-binding domain"/>
    <property type="match status" value="1"/>
</dbReference>
<dbReference type="SUPFAM" id="SSF47459">
    <property type="entry name" value="HLH, helix-loop-helix DNA-binding domain"/>
    <property type="match status" value="1"/>
</dbReference>
<dbReference type="AlphaFoldDB" id="A0A2T7P9L4"/>
<proteinExistence type="predicted"/>
<dbReference type="PANTHER" id="PTHR23349:SF63">
    <property type="entry name" value="FER3-LIKE PROTEIN"/>
    <property type="match status" value="1"/>
</dbReference>
<evidence type="ECO:0000256" key="1">
    <source>
        <dbReference type="ARBA" id="ARBA00023015"/>
    </source>
</evidence>
<evidence type="ECO:0000256" key="2">
    <source>
        <dbReference type="ARBA" id="ARBA00023125"/>
    </source>
</evidence>
<dbReference type="OrthoDB" id="10048995at2759"/>